<gene>
    <name evidence="2" type="ORF">ACFSW4_03205</name>
</gene>
<dbReference type="EMBL" id="JBHUMZ010000011">
    <property type="protein sequence ID" value="MFD2637884.1"/>
    <property type="molecule type" value="Genomic_DNA"/>
</dbReference>
<proteinExistence type="predicted"/>
<dbReference type="PANTHER" id="PTHR36444:SF2">
    <property type="entry name" value="TRANSCRIPTIONAL REGULATOR PROTEIN YOBU-RELATED"/>
    <property type="match status" value="1"/>
</dbReference>
<dbReference type="InterPro" id="IPR029442">
    <property type="entry name" value="GyrI-like"/>
</dbReference>
<sequence>MDVRVEKRDQVTIVGLEIKTYGIMKKSEPNSIPGLWEEFSEVEDQIPNLANNHEKYGLIEFPKDWQLGNRFLYTAGIAVTNTDDIPEGMVVKEIPEQEYAIVRYQGMTNEIGKGFNYFYNEWLPQSDYQKSGAFEIEFYGEDFKGDDPESVLEVHFPVTKKG</sequence>
<dbReference type="SMART" id="SM00871">
    <property type="entry name" value="AraC_E_bind"/>
    <property type="match status" value="1"/>
</dbReference>
<dbReference type="InterPro" id="IPR011256">
    <property type="entry name" value="Reg_factor_effector_dom_sf"/>
</dbReference>
<dbReference type="InterPro" id="IPR010499">
    <property type="entry name" value="AraC_E-bd"/>
</dbReference>
<dbReference type="InterPro" id="IPR053182">
    <property type="entry name" value="YobU-like_regulator"/>
</dbReference>
<reference evidence="3" key="1">
    <citation type="journal article" date="2019" name="Int. J. Syst. Evol. Microbiol.">
        <title>The Global Catalogue of Microorganisms (GCM) 10K type strain sequencing project: providing services to taxonomists for standard genome sequencing and annotation.</title>
        <authorList>
            <consortium name="The Broad Institute Genomics Platform"/>
            <consortium name="The Broad Institute Genome Sequencing Center for Infectious Disease"/>
            <person name="Wu L."/>
            <person name="Ma J."/>
        </authorList>
    </citation>
    <scope>NUCLEOTIDE SEQUENCE [LARGE SCALE GENOMIC DNA]</scope>
    <source>
        <strain evidence="3">TISTR 1571</strain>
    </source>
</reference>
<evidence type="ECO:0000313" key="3">
    <source>
        <dbReference type="Proteomes" id="UP001597452"/>
    </source>
</evidence>
<dbReference type="SUPFAM" id="SSF55136">
    <property type="entry name" value="Probable bacterial effector-binding domain"/>
    <property type="match status" value="1"/>
</dbReference>
<comment type="caution">
    <text evidence="2">The sequence shown here is derived from an EMBL/GenBank/DDBJ whole genome shotgun (WGS) entry which is preliminary data.</text>
</comment>
<dbReference type="Gene3D" id="3.20.80.10">
    <property type="entry name" value="Regulatory factor, effector binding domain"/>
    <property type="match status" value="1"/>
</dbReference>
<dbReference type="RefSeq" id="WP_054752099.1">
    <property type="nucleotide sequence ID" value="NZ_JBHUMZ010000011.1"/>
</dbReference>
<accession>A0ABW5Q7E3</accession>
<evidence type="ECO:0000313" key="2">
    <source>
        <dbReference type="EMBL" id="MFD2637884.1"/>
    </source>
</evidence>
<name>A0ABW5Q7E3_9BACI</name>
<dbReference type="Pfam" id="PF06445">
    <property type="entry name" value="GyrI-like"/>
    <property type="match status" value="1"/>
</dbReference>
<organism evidence="2 3">
    <name type="scientific">Piscibacillus salipiscarius</name>
    <dbReference type="NCBI Taxonomy" id="299480"/>
    <lineage>
        <taxon>Bacteria</taxon>
        <taxon>Bacillati</taxon>
        <taxon>Bacillota</taxon>
        <taxon>Bacilli</taxon>
        <taxon>Bacillales</taxon>
        <taxon>Bacillaceae</taxon>
        <taxon>Piscibacillus</taxon>
    </lineage>
</organism>
<feature type="domain" description="AraC effector-binding" evidence="1">
    <location>
        <begin position="1"/>
        <end position="159"/>
    </location>
</feature>
<dbReference type="PANTHER" id="PTHR36444">
    <property type="entry name" value="TRANSCRIPTIONAL REGULATOR PROTEIN YOBU-RELATED"/>
    <property type="match status" value="1"/>
</dbReference>
<protein>
    <submittedName>
        <fullName evidence="2">GyrI-like domain-containing protein</fullName>
    </submittedName>
</protein>
<keyword evidence="3" id="KW-1185">Reference proteome</keyword>
<evidence type="ECO:0000259" key="1">
    <source>
        <dbReference type="SMART" id="SM00871"/>
    </source>
</evidence>
<dbReference type="Proteomes" id="UP001597452">
    <property type="component" value="Unassembled WGS sequence"/>
</dbReference>